<dbReference type="STRING" id="10228.B3SAZ8"/>
<evidence type="ECO:0000256" key="2">
    <source>
        <dbReference type="ARBA" id="ARBA00022803"/>
    </source>
</evidence>
<protein>
    <submittedName>
        <fullName evidence="4">Uncharacterized protein</fullName>
    </submittedName>
</protein>
<dbReference type="RefSeq" id="XP_002117406.1">
    <property type="nucleotide sequence ID" value="XM_002117370.1"/>
</dbReference>
<dbReference type="PANTHER" id="PTHR45641">
    <property type="entry name" value="TETRATRICOPEPTIDE REPEAT PROTEIN (AFU_ORTHOLOGUE AFUA_6G03870)"/>
    <property type="match status" value="1"/>
</dbReference>
<dbReference type="KEGG" id="tad:TRIADDRAFT_61439"/>
<dbReference type="PROSITE" id="PS50005">
    <property type="entry name" value="TPR"/>
    <property type="match status" value="1"/>
</dbReference>
<dbReference type="PANTHER" id="PTHR45641:SF1">
    <property type="entry name" value="AAA+ ATPASE DOMAIN-CONTAINING PROTEIN"/>
    <property type="match status" value="1"/>
</dbReference>
<dbReference type="AlphaFoldDB" id="B3SAZ8"/>
<dbReference type="eggNOG" id="KOG1840">
    <property type="taxonomic scope" value="Eukaryota"/>
</dbReference>
<dbReference type="SUPFAM" id="SSF48452">
    <property type="entry name" value="TPR-like"/>
    <property type="match status" value="2"/>
</dbReference>
<dbReference type="OrthoDB" id="5986190at2759"/>
<dbReference type="Pfam" id="PF13424">
    <property type="entry name" value="TPR_12"/>
    <property type="match status" value="1"/>
</dbReference>
<dbReference type="InterPro" id="IPR019734">
    <property type="entry name" value="TPR_rpt"/>
</dbReference>
<dbReference type="HOGENOM" id="CLU_925388_0_0_1"/>
<reference evidence="4 5" key="1">
    <citation type="journal article" date="2008" name="Nature">
        <title>The Trichoplax genome and the nature of placozoans.</title>
        <authorList>
            <person name="Srivastava M."/>
            <person name="Begovic E."/>
            <person name="Chapman J."/>
            <person name="Putnam N.H."/>
            <person name="Hellsten U."/>
            <person name="Kawashima T."/>
            <person name="Kuo A."/>
            <person name="Mitros T."/>
            <person name="Salamov A."/>
            <person name="Carpenter M.L."/>
            <person name="Signorovitch A.Y."/>
            <person name="Moreno M.A."/>
            <person name="Kamm K."/>
            <person name="Grimwood J."/>
            <person name="Schmutz J."/>
            <person name="Shapiro H."/>
            <person name="Grigoriev I.V."/>
            <person name="Buss L.W."/>
            <person name="Schierwater B."/>
            <person name="Dellaporta S.L."/>
            <person name="Rokhsar D.S."/>
        </authorList>
    </citation>
    <scope>NUCLEOTIDE SEQUENCE [LARGE SCALE GENOMIC DNA]</scope>
    <source>
        <strain evidence="4 5">Grell-BS-1999</strain>
    </source>
</reference>
<dbReference type="Gene3D" id="1.25.40.10">
    <property type="entry name" value="Tetratricopeptide repeat domain"/>
    <property type="match status" value="2"/>
</dbReference>
<dbReference type="SMART" id="SM00028">
    <property type="entry name" value="TPR"/>
    <property type="match status" value="5"/>
</dbReference>
<organism evidence="4 5">
    <name type="scientific">Trichoplax adhaerens</name>
    <name type="common">Trichoplax reptans</name>
    <dbReference type="NCBI Taxonomy" id="10228"/>
    <lineage>
        <taxon>Eukaryota</taxon>
        <taxon>Metazoa</taxon>
        <taxon>Placozoa</taxon>
        <taxon>Uniplacotomia</taxon>
        <taxon>Trichoplacea</taxon>
        <taxon>Trichoplacidae</taxon>
        <taxon>Trichoplax</taxon>
    </lineage>
</organism>
<dbReference type="PhylomeDB" id="B3SAZ8"/>
<accession>B3SAZ8</accession>
<proteinExistence type="predicted"/>
<keyword evidence="5" id="KW-1185">Reference proteome</keyword>
<evidence type="ECO:0000313" key="4">
    <source>
        <dbReference type="EMBL" id="EDV20022.1"/>
    </source>
</evidence>
<evidence type="ECO:0000256" key="1">
    <source>
        <dbReference type="ARBA" id="ARBA00022737"/>
    </source>
</evidence>
<feature type="repeat" description="TPR" evidence="3">
    <location>
        <begin position="192"/>
        <end position="225"/>
    </location>
</feature>
<keyword evidence="2 3" id="KW-0802">TPR repeat</keyword>
<keyword evidence="1" id="KW-0677">Repeat</keyword>
<dbReference type="EMBL" id="DS985263">
    <property type="protein sequence ID" value="EDV20022.1"/>
    <property type="molecule type" value="Genomic_DNA"/>
</dbReference>
<dbReference type="InParanoid" id="B3SAZ8"/>
<dbReference type="CTD" id="6758619"/>
<dbReference type="InterPro" id="IPR011990">
    <property type="entry name" value="TPR-like_helical_dom_sf"/>
</dbReference>
<name>B3SAZ8_TRIAD</name>
<sequence>MGHNISHVVKSSLESRSNYQIESLLQSGHRLCKSKDYENARIHYLKALEIINQKGSEGLYRDQLCCEIYMTIAYIYQHQLQSDEAELYCRLADTLIGQIKTQLRENKDLHSVSVLKANKNNHDNHLISSWTDFGRDNLDALENYTIILASLYTKIGSIKYSQYKYESAVSVCQRAIFIKSNLLGIRGDSDIATMYDVIGHSYKYQGKYTNALDNYHKSLKIQSKISGNGNYSLSIANCYENIGEIFHRQKNFGQALSLHKKSLNIRSKILGYDTIEVLHSSSRLAKTMWEYNNACESAIQD</sequence>
<gene>
    <name evidence="4" type="ORF">TRIADDRAFT_61439</name>
</gene>
<dbReference type="GeneID" id="6758619"/>
<dbReference type="Proteomes" id="UP000009022">
    <property type="component" value="Unassembled WGS sequence"/>
</dbReference>
<evidence type="ECO:0000313" key="5">
    <source>
        <dbReference type="Proteomes" id="UP000009022"/>
    </source>
</evidence>
<evidence type="ECO:0000256" key="3">
    <source>
        <dbReference type="PROSITE-ProRule" id="PRU00339"/>
    </source>
</evidence>